<evidence type="ECO:0000313" key="2">
    <source>
        <dbReference type="Proteomes" id="UP001515480"/>
    </source>
</evidence>
<organism evidence="1 2">
    <name type="scientific">Prymnesium parvum</name>
    <name type="common">Toxic golden alga</name>
    <dbReference type="NCBI Taxonomy" id="97485"/>
    <lineage>
        <taxon>Eukaryota</taxon>
        <taxon>Haptista</taxon>
        <taxon>Haptophyta</taxon>
        <taxon>Prymnesiophyceae</taxon>
        <taxon>Prymnesiales</taxon>
        <taxon>Prymnesiaceae</taxon>
        <taxon>Prymnesium</taxon>
    </lineage>
</organism>
<proteinExistence type="predicted"/>
<dbReference type="AlphaFoldDB" id="A0AB34IJ70"/>
<evidence type="ECO:0000313" key="1">
    <source>
        <dbReference type="EMBL" id="KAL1499112.1"/>
    </source>
</evidence>
<sequence length="779" mass="84849">MPSQLDFTGSRLSSAPEYVAAVARLGALLIPGSAGVYVRPRAKPPRCSGASHGTPLVLPPELRLVSESLDKACHHAQAAAVPFPVVSPGEEVSDDLRAAVAFAVTCGEGLSAWRAAQCAEMEVVASTLTRVNECLVQLASDLRHAHLLRGCCVAFIAAWCDAHQWPDTAFVHRFVLGFPVVRDIPDSGLFRPCFRPATAPEDLFSVDNNRRWTDAVVRRVVGLASSKSAKDVEVVNAVWERTRAEACKGYVKGPYKRSQLDSMFGKNRYRVMLRFGILQGSAGQRKWRAIDNARSSGSNDMATTHETISCITFEFAADVAVLVQLHSAALGVPCPPVRIGFDDLTAAYRFVPCSQPQYTVFCVWRPKTATVPGGPAFFYVPGHNFGMAAAVLNFNRFPKLMVAMARSSLALAVDQYFDDYMVVDLEAAGQSGQEGLAFLHRLVARPLDADKHQRMAPVNDGLGVSIDVSAVHTDNRLVVRCRWHRCYTILTLLREARDVDFLPPGTASTVHGKLGFILSAAYGRVGKAATQPLVQRIWHDTDYSFTPALRHMLEFFEALLPELPALTIEVGLSKQALPPVVVYTDASFKAPVVDGVRSPVSELGYHVVVPRPGGPPDLLYQSVRLDARALQAFSSSAQTLIMQCEIAAATWVYYSAPHIFRSQRVIHFIDNTGALSALLHGYARKLDCARMVNAFHLLAASLRLRVYFEWVPSLANVADLPSRASEPGAMDTYRSMFPSAVQGPSFLPPLDAWLPGGAMSLKSVLSQYGSWVGSVDGPS</sequence>
<gene>
    <name evidence="1" type="ORF">AB1Y20_013624</name>
</gene>
<reference evidence="1 2" key="1">
    <citation type="journal article" date="2024" name="Science">
        <title>Giant polyketide synthase enzymes in the biosynthesis of giant marine polyether toxins.</title>
        <authorList>
            <person name="Fallon T.R."/>
            <person name="Shende V.V."/>
            <person name="Wierzbicki I.H."/>
            <person name="Pendleton A.L."/>
            <person name="Watervoot N.F."/>
            <person name="Auber R.P."/>
            <person name="Gonzalez D.J."/>
            <person name="Wisecaver J.H."/>
            <person name="Moore B.S."/>
        </authorList>
    </citation>
    <scope>NUCLEOTIDE SEQUENCE [LARGE SCALE GENOMIC DNA]</scope>
    <source>
        <strain evidence="1 2">12B1</strain>
    </source>
</reference>
<keyword evidence="2" id="KW-1185">Reference proteome</keyword>
<dbReference type="Proteomes" id="UP001515480">
    <property type="component" value="Unassembled WGS sequence"/>
</dbReference>
<comment type="caution">
    <text evidence="1">The sequence shown here is derived from an EMBL/GenBank/DDBJ whole genome shotgun (WGS) entry which is preliminary data.</text>
</comment>
<dbReference type="EMBL" id="JBGBPQ010000026">
    <property type="protein sequence ID" value="KAL1499112.1"/>
    <property type="molecule type" value="Genomic_DNA"/>
</dbReference>
<protein>
    <submittedName>
        <fullName evidence="1">Uncharacterized protein</fullName>
    </submittedName>
</protein>
<name>A0AB34IJ70_PRYPA</name>
<accession>A0AB34IJ70</accession>